<keyword evidence="7 9" id="KW-0472">Membrane</keyword>
<evidence type="ECO:0000256" key="9">
    <source>
        <dbReference type="RuleBase" id="RU369079"/>
    </source>
</evidence>
<keyword evidence="6 9" id="KW-1133">Transmembrane helix</keyword>
<evidence type="ECO:0000256" key="7">
    <source>
        <dbReference type="ARBA" id="ARBA00023136"/>
    </source>
</evidence>
<evidence type="ECO:0000256" key="3">
    <source>
        <dbReference type="ARBA" id="ARBA00022475"/>
    </source>
</evidence>
<evidence type="ECO:0000256" key="8">
    <source>
        <dbReference type="ARBA" id="ARBA00038436"/>
    </source>
</evidence>
<name>A0ABV1NC50_9GAMM</name>
<comment type="subcellular location">
    <subcellularLocation>
        <location evidence="1 9">Cell inner membrane</location>
        <topology evidence="1 9">Multi-pass membrane protein</topology>
    </subcellularLocation>
</comment>
<accession>A0ABV1NC50</accession>
<comment type="function">
    <text evidence="9">Part of the tripartite ATP-independent periplasmic (TRAP) transport system.</text>
</comment>
<evidence type="ECO:0000256" key="6">
    <source>
        <dbReference type="ARBA" id="ARBA00022989"/>
    </source>
</evidence>
<gene>
    <name evidence="11" type="ORF">ABE960_03725</name>
</gene>
<evidence type="ECO:0000313" key="12">
    <source>
        <dbReference type="Proteomes" id="UP001442468"/>
    </source>
</evidence>
<keyword evidence="4 9" id="KW-0997">Cell inner membrane</keyword>
<dbReference type="RefSeq" id="WP_349760909.1">
    <property type="nucleotide sequence ID" value="NZ_JBEGCJ010000002.1"/>
</dbReference>
<evidence type="ECO:0000256" key="4">
    <source>
        <dbReference type="ARBA" id="ARBA00022519"/>
    </source>
</evidence>
<proteinExistence type="inferred from homology"/>
<evidence type="ECO:0000256" key="5">
    <source>
        <dbReference type="ARBA" id="ARBA00022692"/>
    </source>
</evidence>
<protein>
    <recommendedName>
        <fullName evidence="9">TRAP transporter small permease protein</fullName>
    </recommendedName>
</protein>
<feature type="transmembrane region" description="Helical" evidence="9">
    <location>
        <begin position="55"/>
        <end position="73"/>
    </location>
</feature>
<dbReference type="InterPro" id="IPR007387">
    <property type="entry name" value="TRAP_DctQ"/>
</dbReference>
<dbReference type="Proteomes" id="UP001442468">
    <property type="component" value="Unassembled WGS sequence"/>
</dbReference>
<keyword evidence="3" id="KW-1003">Cell membrane</keyword>
<comment type="caution">
    <text evidence="11">The sequence shown here is derived from an EMBL/GenBank/DDBJ whole genome shotgun (WGS) entry which is preliminary data.</text>
</comment>
<sequence length="174" mass="19621">MNTDETSFVERVLDRAALGCALAGGLIVLVQAVWMSWGVFSRYVLGSPDRMVTEATALLLFPVAFAGLAYALRRDAYPKVTMLLDVLPHRPRHWLQALNLVIMALIGLWFMYVSFSATLNTYASGSASEILLWPRVYFWVPVLLSMVTFCCCVLHRLFQHFTRNSLPTNVKQGF</sequence>
<evidence type="ECO:0000259" key="10">
    <source>
        <dbReference type="Pfam" id="PF04290"/>
    </source>
</evidence>
<comment type="similarity">
    <text evidence="8 9">Belongs to the TRAP transporter small permease family.</text>
</comment>
<dbReference type="EMBL" id="JBEGCJ010000002">
    <property type="protein sequence ID" value="MEQ6916639.1"/>
    <property type="molecule type" value="Genomic_DNA"/>
</dbReference>
<comment type="subunit">
    <text evidence="9">The complex comprises the extracytoplasmic solute receptor protein and the two transmembrane proteins.</text>
</comment>
<evidence type="ECO:0000313" key="11">
    <source>
        <dbReference type="EMBL" id="MEQ6916639.1"/>
    </source>
</evidence>
<dbReference type="PANTHER" id="PTHR35011:SF2">
    <property type="entry name" value="2,3-DIKETO-L-GULONATE TRAP TRANSPORTER SMALL PERMEASE PROTEIN YIAM"/>
    <property type="match status" value="1"/>
</dbReference>
<reference evidence="11 12" key="1">
    <citation type="submission" date="2024-05" db="EMBL/GenBank/DDBJ databases">
        <title>Halomonas sp. SSM6 16S ribosomal RNA gene Genome sequencing and assembly.</title>
        <authorList>
            <person name="Yook S."/>
        </authorList>
    </citation>
    <scope>NUCLEOTIDE SEQUENCE [LARGE SCALE GENOMIC DNA]</scope>
    <source>
        <strain evidence="11 12">SSM6</strain>
    </source>
</reference>
<feature type="transmembrane region" description="Helical" evidence="9">
    <location>
        <begin position="94"/>
        <end position="116"/>
    </location>
</feature>
<organism evidence="11 12">
    <name type="scientific">Halomonas aquatica</name>
    <dbReference type="NCBI Taxonomy" id="3151123"/>
    <lineage>
        <taxon>Bacteria</taxon>
        <taxon>Pseudomonadati</taxon>
        <taxon>Pseudomonadota</taxon>
        <taxon>Gammaproteobacteria</taxon>
        <taxon>Oceanospirillales</taxon>
        <taxon>Halomonadaceae</taxon>
        <taxon>Halomonas</taxon>
    </lineage>
</organism>
<keyword evidence="12" id="KW-1185">Reference proteome</keyword>
<feature type="domain" description="Tripartite ATP-independent periplasmic transporters DctQ component" evidence="10">
    <location>
        <begin position="34"/>
        <end position="162"/>
    </location>
</feature>
<dbReference type="Pfam" id="PF04290">
    <property type="entry name" value="DctQ"/>
    <property type="match status" value="1"/>
</dbReference>
<keyword evidence="2 9" id="KW-0813">Transport</keyword>
<feature type="transmembrane region" description="Helical" evidence="9">
    <location>
        <begin position="136"/>
        <end position="158"/>
    </location>
</feature>
<dbReference type="InterPro" id="IPR055348">
    <property type="entry name" value="DctQ"/>
</dbReference>
<evidence type="ECO:0000256" key="2">
    <source>
        <dbReference type="ARBA" id="ARBA00022448"/>
    </source>
</evidence>
<keyword evidence="5 9" id="KW-0812">Transmembrane</keyword>
<evidence type="ECO:0000256" key="1">
    <source>
        <dbReference type="ARBA" id="ARBA00004429"/>
    </source>
</evidence>
<feature type="transmembrane region" description="Helical" evidence="9">
    <location>
        <begin position="12"/>
        <end position="35"/>
    </location>
</feature>
<dbReference type="PANTHER" id="PTHR35011">
    <property type="entry name" value="2,3-DIKETO-L-GULONATE TRAP TRANSPORTER SMALL PERMEASE PROTEIN YIAM"/>
    <property type="match status" value="1"/>
</dbReference>